<dbReference type="RefSeq" id="WP_344734935.1">
    <property type="nucleotide sequence ID" value="NZ_BAAAZH010000028.1"/>
</dbReference>
<dbReference type="InterPro" id="IPR011234">
    <property type="entry name" value="Fumarylacetoacetase-like_C"/>
</dbReference>
<keyword evidence="5" id="KW-1185">Reference proteome</keyword>
<accession>A0ABP7XVW2</accession>
<proteinExistence type="predicted"/>
<dbReference type="InterPro" id="IPR018833">
    <property type="entry name" value="Rv2993c-like_N"/>
</dbReference>
<sequence>MRIVRFRTQDTSAPRVGVLDEADVVHALADGVRVLDLVASGELLAAATEALGTAPVGAVGEVELLAPIETPPSVRDFMAFEQHVLGMGMLIEGRETAPDVWYEQPLHYFSNPATLTGPVGEVPIPPGCRAFDFELEVGAVVGPLTGMPDLSDLTIEEAAASIAGYVLLNDWSARDLQAREMEGPLGPVKGKDSALSLGPWLLTADELPGLATGEGSGVQLRARLDGVLFGSAPLDSMAWSFAEMIAYASRGSRLSPGDLIGSGTCGDGCLAERWGRQGRDAVPPLAPGALVELDAGPLGATAHRVGAPRPVRQPLAPRRRADAD</sequence>
<dbReference type="PANTHER" id="PTHR43211:SF1">
    <property type="entry name" value="BLL6422 PROTEIN"/>
    <property type="match status" value="1"/>
</dbReference>
<evidence type="ECO:0000313" key="4">
    <source>
        <dbReference type="EMBL" id="GAA4126773.1"/>
    </source>
</evidence>
<dbReference type="EMBL" id="BAAAZH010000028">
    <property type="protein sequence ID" value="GAA4126773.1"/>
    <property type="molecule type" value="Genomic_DNA"/>
</dbReference>
<feature type="domain" description="Fumarylacetoacetase-like C-terminal" evidence="2">
    <location>
        <begin position="75"/>
        <end position="305"/>
    </location>
</feature>
<dbReference type="Pfam" id="PF01557">
    <property type="entry name" value="FAA_hydrolase"/>
    <property type="match status" value="1"/>
</dbReference>
<name>A0ABP7XVW2_9ACTN</name>
<dbReference type="Gene3D" id="3.90.850.10">
    <property type="entry name" value="Fumarylacetoacetase-like, C-terminal domain"/>
    <property type="match status" value="1"/>
</dbReference>
<evidence type="ECO:0000256" key="1">
    <source>
        <dbReference type="SAM" id="MobiDB-lite"/>
    </source>
</evidence>
<organism evidence="4 5">
    <name type="scientific">Nocardioides fonticola</name>
    <dbReference type="NCBI Taxonomy" id="450363"/>
    <lineage>
        <taxon>Bacteria</taxon>
        <taxon>Bacillati</taxon>
        <taxon>Actinomycetota</taxon>
        <taxon>Actinomycetes</taxon>
        <taxon>Propionibacteriales</taxon>
        <taxon>Nocardioidaceae</taxon>
        <taxon>Nocardioides</taxon>
    </lineage>
</organism>
<dbReference type="InterPro" id="IPR036663">
    <property type="entry name" value="Fumarylacetoacetase_C_sf"/>
</dbReference>
<evidence type="ECO:0000313" key="5">
    <source>
        <dbReference type="Proteomes" id="UP001501495"/>
    </source>
</evidence>
<dbReference type="SUPFAM" id="SSF56529">
    <property type="entry name" value="FAH"/>
    <property type="match status" value="1"/>
</dbReference>
<keyword evidence="4" id="KW-0378">Hydrolase</keyword>
<feature type="domain" description="Rv2993c-like N-terminal" evidence="3">
    <location>
        <begin position="1"/>
        <end position="67"/>
    </location>
</feature>
<dbReference type="Pfam" id="PF10370">
    <property type="entry name" value="Rv2993c-like_N"/>
    <property type="match status" value="1"/>
</dbReference>
<dbReference type="Proteomes" id="UP001501495">
    <property type="component" value="Unassembled WGS sequence"/>
</dbReference>
<dbReference type="GO" id="GO:0016787">
    <property type="term" value="F:hydrolase activity"/>
    <property type="evidence" value="ECO:0007669"/>
    <property type="project" value="UniProtKB-KW"/>
</dbReference>
<feature type="region of interest" description="Disordered" evidence="1">
    <location>
        <begin position="301"/>
        <end position="324"/>
    </location>
</feature>
<reference evidence="5" key="1">
    <citation type="journal article" date="2019" name="Int. J. Syst. Evol. Microbiol.">
        <title>The Global Catalogue of Microorganisms (GCM) 10K type strain sequencing project: providing services to taxonomists for standard genome sequencing and annotation.</title>
        <authorList>
            <consortium name="The Broad Institute Genomics Platform"/>
            <consortium name="The Broad Institute Genome Sequencing Center for Infectious Disease"/>
            <person name="Wu L."/>
            <person name="Ma J."/>
        </authorList>
    </citation>
    <scope>NUCLEOTIDE SEQUENCE [LARGE SCALE GENOMIC DNA]</scope>
    <source>
        <strain evidence="5">JCM 16703</strain>
    </source>
</reference>
<dbReference type="PANTHER" id="PTHR43211">
    <property type="entry name" value="FUMARYLACETOACETATE HYDROLASE"/>
    <property type="match status" value="1"/>
</dbReference>
<gene>
    <name evidence="4" type="ORF">GCM10022215_36740</name>
</gene>
<evidence type="ECO:0000259" key="3">
    <source>
        <dbReference type="Pfam" id="PF10370"/>
    </source>
</evidence>
<evidence type="ECO:0000259" key="2">
    <source>
        <dbReference type="Pfam" id="PF01557"/>
    </source>
</evidence>
<protein>
    <submittedName>
        <fullName evidence="4">Fumarylacetoacetate hydrolase family protein</fullName>
    </submittedName>
</protein>
<comment type="caution">
    <text evidence="4">The sequence shown here is derived from an EMBL/GenBank/DDBJ whole genome shotgun (WGS) entry which is preliminary data.</text>
</comment>